<dbReference type="CDD" id="cd00090">
    <property type="entry name" value="HTH_ARSR"/>
    <property type="match status" value="1"/>
</dbReference>
<accession>B6IN43</accession>
<evidence type="ECO:0000256" key="3">
    <source>
        <dbReference type="ARBA" id="ARBA00023163"/>
    </source>
</evidence>
<dbReference type="OrthoDB" id="5974674at2"/>
<keyword evidence="1" id="KW-0805">Transcription regulation</keyword>
<evidence type="ECO:0000313" key="5">
    <source>
        <dbReference type="EMBL" id="ACI98940.1"/>
    </source>
</evidence>
<dbReference type="eggNOG" id="COG1846">
    <property type="taxonomic scope" value="Bacteria"/>
</dbReference>
<protein>
    <submittedName>
        <fullName evidence="5">Transcriptional regulator, MarR family protein</fullName>
    </submittedName>
</protein>
<evidence type="ECO:0000256" key="1">
    <source>
        <dbReference type="ARBA" id="ARBA00023015"/>
    </source>
</evidence>
<dbReference type="EMBL" id="CP000613">
    <property type="protein sequence ID" value="ACI98940.1"/>
    <property type="molecule type" value="Genomic_DNA"/>
</dbReference>
<dbReference type="Gene3D" id="1.10.10.10">
    <property type="entry name" value="Winged helix-like DNA-binding domain superfamily/Winged helix DNA-binding domain"/>
    <property type="match status" value="1"/>
</dbReference>
<proteinExistence type="predicted"/>
<dbReference type="AlphaFoldDB" id="B6IN43"/>
<feature type="domain" description="HTH marR-type" evidence="4">
    <location>
        <begin position="1"/>
        <end position="158"/>
    </location>
</feature>
<dbReference type="InterPro" id="IPR036390">
    <property type="entry name" value="WH_DNA-bd_sf"/>
</dbReference>
<dbReference type="STRING" id="414684.RC1_1536"/>
<dbReference type="PROSITE" id="PS01117">
    <property type="entry name" value="HTH_MARR_1"/>
    <property type="match status" value="1"/>
</dbReference>
<keyword evidence="3" id="KW-0804">Transcription</keyword>
<sequence>MIPLDRKYTALLSGPGTGPEAAVEGMRTCFEVLSLAAAIDRECAVRLGAHDLSEGRFVLLFLLQAAEGGLSPHELAEQAGVTRGTVTGLLDGLERSGFVRREENDIDRRKRTVRLTRDGAALVQRLAEEHGRWIGSLFADLSAAERDALRHLLGRVFARTETGMQTETADGGG</sequence>
<dbReference type="Proteomes" id="UP000001591">
    <property type="component" value="Chromosome"/>
</dbReference>
<gene>
    <name evidence="5" type="ordered locus">RC1_1536</name>
</gene>
<dbReference type="KEGG" id="rce:RC1_1536"/>
<dbReference type="PANTHER" id="PTHR42756:SF1">
    <property type="entry name" value="TRANSCRIPTIONAL REPRESSOR OF EMRAB OPERON"/>
    <property type="match status" value="1"/>
</dbReference>
<keyword evidence="6" id="KW-1185">Reference proteome</keyword>
<dbReference type="InterPro" id="IPR023187">
    <property type="entry name" value="Tscrpt_reg_MarR-type_CS"/>
</dbReference>
<dbReference type="Pfam" id="PF01047">
    <property type="entry name" value="MarR"/>
    <property type="match status" value="1"/>
</dbReference>
<dbReference type="PRINTS" id="PR00598">
    <property type="entry name" value="HTHMARR"/>
</dbReference>
<dbReference type="SUPFAM" id="SSF46785">
    <property type="entry name" value="Winged helix' DNA-binding domain"/>
    <property type="match status" value="1"/>
</dbReference>
<dbReference type="HOGENOM" id="CLU_083287_27_3_5"/>
<evidence type="ECO:0000313" key="6">
    <source>
        <dbReference type="Proteomes" id="UP000001591"/>
    </source>
</evidence>
<dbReference type="InterPro" id="IPR000835">
    <property type="entry name" value="HTH_MarR-typ"/>
</dbReference>
<dbReference type="SMART" id="SM00347">
    <property type="entry name" value="HTH_MARR"/>
    <property type="match status" value="1"/>
</dbReference>
<dbReference type="PROSITE" id="PS50995">
    <property type="entry name" value="HTH_MARR_2"/>
    <property type="match status" value="1"/>
</dbReference>
<name>B6IN43_RHOCS</name>
<keyword evidence="2" id="KW-0238">DNA-binding</keyword>
<dbReference type="InterPro" id="IPR036388">
    <property type="entry name" value="WH-like_DNA-bd_sf"/>
</dbReference>
<evidence type="ECO:0000259" key="4">
    <source>
        <dbReference type="PROSITE" id="PS50995"/>
    </source>
</evidence>
<dbReference type="PANTHER" id="PTHR42756">
    <property type="entry name" value="TRANSCRIPTIONAL REGULATOR, MARR"/>
    <property type="match status" value="1"/>
</dbReference>
<reference evidence="5 6" key="1">
    <citation type="journal article" date="2010" name="BMC Genomics">
        <title>Metabolic flexibility revealed in the genome of the cyst-forming alpha-1 proteobacterium Rhodospirillum centenum.</title>
        <authorList>
            <person name="Lu Y.K."/>
            <person name="Marden J."/>
            <person name="Han M."/>
            <person name="Swingley W.D."/>
            <person name="Mastrian S.D."/>
            <person name="Chowdhury S.R."/>
            <person name="Hao J."/>
            <person name="Helmy T."/>
            <person name="Kim S."/>
            <person name="Kurdoglu A.A."/>
            <person name="Matthies H.J."/>
            <person name="Rollo D."/>
            <person name="Stothard P."/>
            <person name="Blankenship R.E."/>
            <person name="Bauer C.E."/>
            <person name="Touchman J.W."/>
        </authorList>
    </citation>
    <scope>NUCLEOTIDE SEQUENCE [LARGE SCALE GENOMIC DNA]</scope>
    <source>
        <strain evidence="6">ATCC 51521 / SW</strain>
    </source>
</reference>
<dbReference type="InterPro" id="IPR011991">
    <property type="entry name" value="ArsR-like_HTH"/>
</dbReference>
<evidence type="ECO:0000256" key="2">
    <source>
        <dbReference type="ARBA" id="ARBA00023125"/>
    </source>
</evidence>
<dbReference type="GO" id="GO:0003700">
    <property type="term" value="F:DNA-binding transcription factor activity"/>
    <property type="evidence" value="ECO:0007669"/>
    <property type="project" value="InterPro"/>
</dbReference>
<organism evidence="5 6">
    <name type="scientific">Rhodospirillum centenum (strain ATCC 51521 / SW)</name>
    <dbReference type="NCBI Taxonomy" id="414684"/>
    <lineage>
        <taxon>Bacteria</taxon>
        <taxon>Pseudomonadati</taxon>
        <taxon>Pseudomonadota</taxon>
        <taxon>Alphaproteobacteria</taxon>
        <taxon>Rhodospirillales</taxon>
        <taxon>Rhodospirillaceae</taxon>
        <taxon>Rhodospirillum</taxon>
    </lineage>
</organism>
<dbReference type="GO" id="GO:0003677">
    <property type="term" value="F:DNA binding"/>
    <property type="evidence" value="ECO:0007669"/>
    <property type="project" value="UniProtKB-KW"/>
</dbReference>